<dbReference type="KEGG" id="glt:GlitD10_0267"/>
<evidence type="ECO:0000313" key="2">
    <source>
        <dbReference type="EMBL" id="APB32568.1"/>
    </source>
</evidence>
<dbReference type="OrthoDB" id="505056at2"/>
<accession>A0A1J0A9E9</accession>
<protein>
    <submittedName>
        <fullName evidence="2">Tetratricopeptide repeat-containing protein</fullName>
    </submittedName>
</protein>
<dbReference type="InterPro" id="IPR019734">
    <property type="entry name" value="TPR_rpt"/>
</dbReference>
<keyword evidence="3" id="KW-1185">Reference proteome</keyword>
<evidence type="ECO:0000313" key="3">
    <source>
        <dbReference type="Proteomes" id="UP000180235"/>
    </source>
</evidence>
<gene>
    <name evidence="2" type="ORF">GlitD10_0267</name>
</gene>
<organism evidence="2 3">
    <name type="scientific">Gloeomargarita lithophora Alchichica-D10</name>
    <dbReference type="NCBI Taxonomy" id="1188229"/>
    <lineage>
        <taxon>Bacteria</taxon>
        <taxon>Bacillati</taxon>
        <taxon>Cyanobacteriota</taxon>
        <taxon>Cyanophyceae</taxon>
        <taxon>Gloeomargaritales</taxon>
        <taxon>Gloeomargaritaceae</taxon>
        <taxon>Gloeomargarita</taxon>
    </lineage>
</organism>
<dbReference type="Gene3D" id="1.25.40.10">
    <property type="entry name" value="Tetratricopeptide repeat domain"/>
    <property type="match status" value="1"/>
</dbReference>
<dbReference type="AlphaFoldDB" id="A0A1J0A9E9"/>
<evidence type="ECO:0000256" key="1">
    <source>
        <dbReference type="SAM" id="SignalP"/>
    </source>
</evidence>
<name>A0A1J0A9E9_9CYAN</name>
<feature type="signal peptide" evidence="1">
    <location>
        <begin position="1"/>
        <end position="24"/>
    </location>
</feature>
<reference evidence="2 3" key="1">
    <citation type="submission" date="2016-10" db="EMBL/GenBank/DDBJ databases">
        <title>Description of Gloeomargarita lithophora gen. nov., sp. nov., a thylakoid-bearing basal-branching cyanobacterium with intracellular carbonates, and proposal for Gloeomargaritales ord. nov.</title>
        <authorList>
            <person name="Moreira D."/>
            <person name="Tavera R."/>
            <person name="Benzerara K."/>
            <person name="Skouri-Panet F."/>
            <person name="Couradeau E."/>
            <person name="Gerard E."/>
            <person name="Loussert C."/>
            <person name="Novelo E."/>
            <person name="Zivanovic Y."/>
            <person name="Lopez-Garcia P."/>
        </authorList>
    </citation>
    <scope>NUCLEOTIDE SEQUENCE [LARGE SCALE GENOMIC DNA]</scope>
    <source>
        <strain evidence="2 3">D10</strain>
    </source>
</reference>
<dbReference type="EMBL" id="CP017675">
    <property type="protein sequence ID" value="APB32568.1"/>
    <property type="molecule type" value="Genomic_DNA"/>
</dbReference>
<keyword evidence="1" id="KW-0732">Signal</keyword>
<dbReference type="InterPro" id="IPR011990">
    <property type="entry name" value="TPR-like_helical_dom_sf"/>
</dbReference>
<dbReference type="STRING" id="1188229.GlitD10_0267"/>
<dbReference type="Proteomes" id="UP000180235">
    <property type="component" value="Chromosome"/>
</dbReference>
<dbReference type="SUPFAM" id="SSF48452">
    <property type="entry name" value="TPR-like"/>
    <property type="match status" value="2"/>
</dbReference>
<dbReference type="RefSeq" id="WP_071453292.1">
    <property type="nucleotide sequence ID" value="NZ_CP017675.1"/>
</dbReference>
<feature type="chain" id="PRO_5009608692" evidence="1">
    <location>
        <begin position="25"/>
        <end position="292"/>
    </location>
</feature>
<sequence length="292" mass="32017">MVKKAGLAILTAVTLWLSAVPVQAGDPFRRKPPRPIDAKTEQVFEQVFIYGNYSQARSILTELLAQNPKEPLVYALSASIAYLDGDLTNMAQAAAQTMTTATALQKTDPLRGHLYVGVAHFLAGGVVATENRKNLLLVVPQLLDKVQVALGEFDKAAAVNPNDPELNLIRGFADLLLAINIPFSNVGDAVNRLQNSGAPPYLVHRGLALAYRDLKQFPDALAEVDKALIAAPNQPELQYLRAQILVGQQNYIEGVKWFDQSLAMEAQLPPALVRQIRRERERAQRRVVAAPQ</sequence>
<dbReference type="InterPro" id="IPR048173">
    <property type="entry name" value="Sll0314-like"/>
</dbReference>
<dbReference type="NCBIfam" id="NF041522">
    <property type="entry name" value="TPR_sll0314"/>
    <property type="match status" value="1"/>
</dbReference>
<dbReference type="Pfam" id="PF13432">
    <property type="entry name" value="TPR_16"/>
    <property type="match status" value="1"/>
</dbReference>
<proteinExistence type="predicted"/>
<dbReference type="SMART" id="SM00028">
    <property type="entry name" value="TPR"/>
    <property type="match status" value="2"/>
</dbReference>